<keyword evidence="3" id="KW-1185">Reference proteome</keyword>
<proteinExistence type="predicted"/>
<gene>
    <name evidence="2" type="ORF">mc_272</name>
</gene>
<dbReference type="Proteomes" id="UP000289600">
    <property type="component" value="Segment"/>
</dbReference>
<evidence type="ECO:0000313" key="3">
    <source>
        <dbReference type="Proteomes" id="UP000289600"/>
    </source>
</evidence>
<reference evidence="3" key="1">
    <citation type="submission" date="2018-01" db="EMBL/GenBank/DDBJ databases">
        <title>Testimony of 'menage a trois' revealed by the proteome of Megavirus virophage.</title>
        <authorList>
            <person name="Jeudy S."/>
            <person name="Bertaux L."/>
            <person name="Alempic J.-M."/>
            <person name="Lartigue A."/>
            <person name="Legendre M."/>
            <person name="Philippe N."/>
            <person name="Beucher L."/>
            <person name="Biondi E."/>
            <person name="Juul S."/>
            <person name="Turner D."/>
            <person name="Coute Y."/>
            <person name="Claverie J.-M."/>
            <person name="Abergel C."/>
        </authorList>
    </citation>
    <scope>NUCLEOTIDE SEQUENCE [LARGE SCALE GENOMIC DNA]</scope>
</reference>
<evidence type="ECO:0000313" key="2">
    <source>
        <dbReference type="EMBL" id="AVL94658.1"/>
    </source>
</evidence>
<protein>
    <submittedName>
        <fullName evidence="2">Collagen repeat protein</fullName>
    </submittedName>
</protein>
<dbReference type="EMBL" id="MG807320">
    <property type="protein sequence ID" value="AVL94658.1"/>
    <property type="molecule type" value="Genomic_DNA"/>
</dbReference>
<organism evidence="2 3">
    <name type="scientific">Moumouvirus australiensis</name>
    <dbReference type="NCBI Taxonomy" id="2109587"/>
    <lineage>
        <taxon>Viruses</taxon>
        <taxon>Varidnaviria</taxon>
        <taxon>Bamfordvirae</taxon>
        <taxon>Nucleocytoviricota</taxon>
        <taxon>Megaviricetes</taxon>
        <taxon>Imitervirales</taxon>
        <taxon>Mimiviridae</taxon>
        <taxon>Megamimivirinae</taxon>
        <taxon>Moumouvirus</taxon>
        <taxon>Moumouvirus australiense</taxon>
    </lineage>
</organism>
<feature type="domain" description="Glycine-rich" evidence="1">
    <location>
        <begin position="156"/>
        <end position="380"/>
    </location>
</feature>
<evidence type="ECO:0000259" key="1">
    <source>
        <dbReference type="Pfam" id="PF21722"/>
    </source>
</evidence>
<accession>A0A2P1EL99</accession>
<dbReference type="InterPro" id="IPR049304">
    <property type="entry name" value="Gly_rich_dom"/>
</dbReference>
<dbReference type="Pfam" id="PF21722">
    <property type="entry name" value="Gly_rich_2"/>
    <property type="match status" value="1"/>
</dbReference>
<name>A0A2P1EL99_9VIRU</name>
<sequence length="382" mass="38711">MHNNDNSYNSPFAYYPFDNTFIQQEDLISDIRTIPAVNNLNATINSIRSMNNFGENMCARQSEIIIGLGIPNNNCGNNGDIFIDSTTNNYYVKNNCIWVLRGNLTRNICQNEKGVVGEKGMKGDIGEKGDKGLKGDKGEILSENSSYINSFIQYSPGNFSSIVPTGATVAYISAVGGGAGGSMSSTTINSYGGGGGGGVIKYPVSVSSGQIINGVIGTGGNGGTIKLPPIKGSDTVINIGTLSLIIGGGNIATSSNGGDGGSVYTPMVAVIGGQGGTENSPVGKNGTINFFFYGGAGGGYPGNNGGDILGFIGGQSINCSESSGGGGASAFANGGSPNNLFNVINNINGTLGSGGAGAIGNNTLKSAGNGGNGFIRIDYYTH</sequence>
<keyword evidence="2" id="KW-0176">Collagen</keyword>